<comment type="caution">
    <text evidence="1">The sequence shown here is derived from an EMBL/GenBank/DDBJ whole genome shotgun (WGS) entry which is preliminary data.</text>
</comment>
<dbReference type="EMBL" id="MU157908">
    <property type="protein sequence ID" value="KAF9523885.1"/>
    <property type="molecule type" value="Genomic_DNA"/>
</dbReference>
<keyword evidence="2" id="KW-1185">Reference proteome</keyword>
<accession>A0A9P6E7G3</accession>
<proteinExistence type="predicted"/>
<gene>
    <name evidence="1" type="ORF">CPB83DRAFT_647200</name>
</gene>
<evidence type="ECO:0000313" key="2">
    <source>
        <dbReference type="Proteomes" id="UP000807306"/>
    </source>
</evidence>
<protein>
    <submittedName>
        <fullName evidence="1">Uncharacterized protein</fullName>
    </submittedName>
</protein>
<dbReference type="Proteomes" id="UP000807306">
    <property type="component" value="Unassembled WGS sequence"/>
</dbReference>
<organism evidence="1 2">
    <name type="scientific">Crepidotus variabilis</name>
    <dbReference type="NCBI Taxonomy" id="179855"/>
    <lineage>
        <taxon>Eukaryota</taxon>
        <taxon>Fungi</taxon>
        <taxon>Dikarya</taxon>
        <taxon>Basidiomycota</taxon>
        <taxon>Agaricomycotina</taxon>
        <taxon>Agaricomycetes</taxon>
        <taxon>Agaricomycetidae</taxon>
        <taxon>Agaricales</taxon>
        <taxon>Agaricineae</taxon>
        <taxon>Crepidotaceae</taxon>
        <taxon>Crepidotus</taxon>
    </lineage>
</organism>
<sequence length="103" mass="12037">MWNHQGTFCQLYRRKLLVLKDHIRRIGVARSVGLLQFFLQSGSWLSMYICVIVSLRTRLPAFCNDEEMKTSSSFEPIKSTCRRIGSITNKFHYHKAEGSINPW</sequence>
<dbReference type="AlphaFoldDB" id="A0A9P6E7G3"/>
<evidence type="ECO:0000313" key="1">
    <source>
        <dbReference type="EMBL" id="KAF9523885.1"/>
    </source>
</evidence>
<reference evidence="1" key="1">
    <citation type="submission" date="2020-11" db="EMBL/GenBank/DDBJ databases">
        <authorList>
            <consortium name="DOE Joint Genome Institute"/>
            <person name="Ahrendt S."/>
            <person name="Riley R."/>
            <person name="Andreopoulos W."/>
            <person name="Labutti K."/>
            <person name="Pangilinan J."/>
            <person name="Ruiz-Duenas F.J."/>
            <person name="Barrasa J.M."/>
            <person name="Sanchez-Garcia M."/>
            <person name="Camarero S."/>
            <person name="Miyauchi S."/>
            <person name="Serrano A."/>
            <person name="Linde D."/>
            <person name="Babiker R."/>
            <person name="Drula E."/>
            <person name="Ayuso-Fernandez I."/>
            <person name="Pacheco R."/>
            <person name="Padilla G."/>
            <person name="Ferreira P."/>
            <person name="Barriuso J."/>
            <person name="Kellner H."/>
            <person name="Castanera R."/>
            <person name="Alfaro M."/>
            <person name="Ramirez L."/>
            <person name="Pisabarro A.G."/>
            <person name="Kuo A."/>
            <person name="Tritt A."/>
            <person name="Lipzen A."/>
            <person name="He G."/>
            <person name="Yan M."/>
            <person name="Ng V."/>
            <person name="Cullen D."/>
            <person name="Martin F."/>
            <person name="Rosso M.-N."/>
            <person name="Henrissat B."/>
            <person name="Hibbett D."/>
            <person name="Martinez A.T."/>
            <person name="Grigoriev I.V."/>
        </authorList>
    </citation>
    <scope>NUCLEOTIDE SEQUENCE</scope>
    <source>
        <strain evidence="1">CBS 506.95</strain>
    </source>
</reference>
<name>A0A9P6E7G3_9AGAR</name>